<evidence type="ECO:0000256" key="7">
    <source>
        <dbReference type="ARBA" id="ARBA00023267"/>
    </source>
</evidence>
<dbReference type="Pfam" id="PF02785">
    <property type="entry name" value="Biotin_carb_C"/>
    <property type="match status" value="1"/>
</dbReference>
<dbReference type="InterPro" id="IPR011764">
    <property type="entry name" value="Biotin_carboxylation_dom"/>
</dbReference>
<dbReference type="Gene3D" id="3.30.1490.20">
    <property type="entry name" value="ATP-grasp fold, A domain"/>
    <property type="match status" value="1"/>
</dbReference>
<sequence length="1089" mass="114663">MSTTRPITKLLVANRGEIAVRIIQTAAARGIETVAIAPTDDLGSGHTSRADHLVEIAGTGPAAYLDIAQVVGAATAQGCDAVHPGYGFLSESAEFAEACAAAGLVFVGPTPQTLRAFGDKTAARRVAEELSVPLLRGTTGPTTLKQATDFFDGLGEDAQVMVKAIAGGGGRGMAPVAERSGLATAYDRCSSEAKSAFGNGDLYVEELLGAARHIEVQIIGDGQGAVSHLWDRDCSVQRRRQKIVELAPAQLPATVRTALLESAVRIGESLDYRGLGTVEFLVEGDRFAFLEVNPRIQVEHTVTEEILGLDLVEQQLRIADGASLGELGLTQADIAEPGRTALQLRVTTDTLTADGSVVSGSGTLVAFQPPSGPSVRVDTHAHTGMVGNPRYDSLLAKVIVSTRSDDLPELAARGSRALREFGLEGVSTNIPLIQAILAHPEFLKGAPDTNFVERHLAELLDAPTPAPLGRQSSAAAAVNSSASEVLIPDGSAAVRAPMAGVVVSVGVADGDAIAPGGTVLVLEAMKMEHVVIADDGGSVDRVLVNVGDVVDAHQVLAVVAVSDDALHAGEAAEELDLDRVRPDLAELLERKRVTTDEARPDAVAKRRKAGRRTARENVADLCDDGSFVEYGGLLLAAQRQRRTLDHLVEKTPADGLVGGVGTVSGHQMVVMSYDYTVMAGTQGFFNHAKMRRLFELAHKQKLPVVMFVEGGGGRPGDTDMAAIAQLDETTFSLVAQLSGKVPLVAIAAGRTFAGNAALASVADLIIATRDANLGMGGPAMIEGGGLGVYAPEEVGPIEVQVPNGVIDVLTRDEAEAVQVAQTYLLHLLERNQEAFEEHDVRLLRHVIPENRLRAYDVRDAVRLVADVDSVLELRPEYGHGIITALVRVRGRAVGLLANNPHHLGGAIDSPAAEKAARFLQLCNAHGLPVLSLVDTPGFMVGPDAEKSGSVRRFGRLFLAGANLSVPVVAVVLRKGYGLGAMAMTGGDLKAPLATLSWPTGEFGGMGLEGAVRLAYKAELEAITDLDERQARYQSLVDELYQRGKALNIATVHEVDDVIDPSETRAIVSALFATSSGELRSGERGFIDSW</sequence>
<dbReference type="PROSITE" id="PS50989">
    <property type="entry name" value="COA_CT_CTER"/>
    <property type="match status" value="1"/>
</dbReference>
<dbReference type="InterPro" id="IPR011763">
    <property type="entry name" value="COA_CT_C"/>
</dbReference>
<dbReference type="PANTHER" id="PTHR48095:SF5">
    <property type="entry name" value="BLL7292 PROTEIN"/>
    <property type="match status" value="1"/>
</dbReference>
<dbReference type="InterPro" id="IPR013815">
    <property type="entry name" value="ATP_grasp_subdomain_1"/>
</dbReference>
<dbReference type="PROSITE" id="PS00867">
    <property type="entry name" value="CPSASE_2"/>
    <property type="match status" value="1"/>
</dbReference>
<dbReference type="EMBL" id="JACCAA010000001">
    <property type="protein sequence ID" value="NYG59849.1"/>
    <property type="molecule type" value="Genomic_DNA"/>
</dbReference>
<dbReference type="Gene3D" id="3.90.226.10">
    <property type="entry name" value="2-enoyl-CoA Hydratase, Chain A, domain 1"/>
    <property type="match status" value="2"/>
</dbReference>
<dbReference type="RefSeq" id="WP_179502856.1">
    <property type="nucleotide sequence ID" value="NZ_JACCAA010000001.1"/>
</dbReference>
<dbReference type="SUPFAM" id="SSF52440">
    <property type="entry name" value="PreATP-grasp domain"/>
    <property type="match status" value="1"/>
</dbReference>
<comment type="cofactor">
    <cofactor evidence="1">
        <name>biotin</name>
        <dbReference type="ChEBI" id="CHEBI:57586"/>
    </cofactor>
</comment>
<dbReference type="Pfam" id="PF00289">
    <property type="entry name" value="Biotin_carb_N"/>
    <property type="match status" value="1"/>
</dbReference>
<keyword evidence="15" id="KW-0808">Transferase</keyword>
<keyword evidence="7" id="KW-0092">Biotin</keyword>
<feature type="domain" description="CoA carboxyltransferase N-terminal" evidence="13">
    <location>
        <begin position="577"/>
        <end position="839"/>
    </location>
</feature>
<gene>
    <name evidence="15" type="ORF">BJ980_002772</name>
</gene>
<dbReference type="EC" id="6.4.1.2" evidence="3"/>
<evidence type="ECO:0000259" key="14">
    <source>
        <dbReference type="PROSITE" id="PS50989"/>
    </source>
</evidence>
<evidence type="ECO:0000256" key="4">
    <source>
        <dbReference type="ARBA" id="ARBA00022598"/>
    </source>
</evidence>
<dbReference type="GO" id="GO:0005524">
    <property type="term" value="F:ATP binding"/>
    <property type="evidence" value="ECO:0007669"/>
    <property type="project" value="UniProtKB-UniRule"/>
</dbReference>
<dbReference type="SUPFAM" id="SSF51246">
    <property type="entry name" value="Rudiment single hybrid motif"/>
    <property type="match status" value="1"/>
</dbReference>
<reference evidence="15 16" key="1">
    <citation type="submission" date="2020-07" db="EMBL/GenBank/DDBJ databases">
        <title>Sequencing the genomes of 1000 actinobacteria strains.</title>
        <authorList>
            <person name="Klenk H.-P."/>
        </authorList>
    </citation>
    <scope>NUCLEOTIDE SEQUENCE [LARGE SCALE GENOMIC DNA]</scope>
    <source>
        <strain evidence="15 16">DSM 23819</strain>
    </source>
</reference>
<feature type="domain" description="Lipoyl-binding" evidence="10">
    <location>
        <begin position="482"/>
        <end position="560"/>
    </location>
</feature>
<feature type="domain" description="ATP-grasp" evidence="11">
    <location>
        <begin position="124"/>
        <end position="320"/>
    </location>
</feature>
<evidence type="ECO:0000259" key="13">
    <source>
        <dbReference type="PROSITE" id="PS50980"/>
    </source>
</evidence>
<dbReference type="SUPFAM" id="SSF52096">
    <property type="entry name" value="ClpP/crotonase"/>
    <property type="match status" value="2"/>
</dbReference>
<proteinExistence type="predicted"/>
<dbReference type="Pfam" id="PF01039">
    <property type="entry name" value="Carboxyl_trans"/>
    <property type="match status" value="1"/>
</dbReference>
<dbReference type="InterPro" id="IPR051602">
    <property type="entry name" value="ACC_Biotin_Carboxylase"/>
</dbReference>
<evidence type="ECO:0000256" key="1">
    <source>
        <dbReference type="ARBA" id="ARBA00001953"/>
    </source>
</evidence>
<dbReference type="GO" id="GO:0003989">
    <property type="term" value="F:acetyl-CoA carboxylase activity"/>
    <property type="evidence" value="ECO:0007669"/>
    <property type="project" value="UniProtKB-EC"/>
</dbReference>
<feature type="domain" description="Biotin carboxylation" evidence="12">
    <location>
        <begin position="6"/>
        <end position="457"/>
    </location>
</feature>
<dbReference type="PROSITE" id="PS50975">
    <property type="entry name" value="ATP_GRASP"/>
    <property type="match status" value="1"/>
</dbReference>
<dbReference type="Gene3D" id="3.30.470.20">
    <property type="entry name" value="ATP-grasp fold, B domain"/>
    <property type="match status" value="1"/>
</dbReference>
<dbReference type="PROSITE" id="PS50968">
    <property type="entry name" value="BIOTINYL_LIPOYL"/>
    <property type="match status" value="1"/>
</dbReference>
<dbReference type="InterPro" id="IPR011054">
    <property type="entry name" value="Rudment_hybrid_motif"/>
</dbReference>
<dbReference type="InterPro" id="IPR005482">
    <property type="entry name" value="Biotin_COase_C"/>
</dbReference>
<dbReference type="SUPFAM" id="SSF56059">
    <property type="entry name" value="Glutathione synthetase ATP-binding domain-like"/>
    <property type="match status" value="1"/>
</dbReference>
<comment type="pathway">
    <text evidence="2">Lipid metabolism; malonyl-CoA biosynthesis; malonyl-CoA from acetyl-CoA: step 1/1.</text>
</comment>
<dbReference type="SMART" id="SM00878">
    <property type="entry name" value="Biotin_carb_C"/>
    <property type="match status" value="1"/>
</dbReference>
<evidence type="ECO:0000259" key="11">
    <source>
        <dbReference type="PROSITE" id="PS50975"/>
    </source>
</evidence>
<dbReference type="InterPro" id="IPR034733">
    <property type="entry name" value="AcCoA_carboxyl_beta"/>
</dbReference>
<feature type="domain" description="CoA carboxyltransferase C-terminal" evidence="14">
    <location>
        <begin position="835"/>
        <end position="1080"/>
    </location>
</feature>
<dbReference type="GO" id="GO:2001295">
    <property type="term" value="P:malonyl-CoA biosynthetic process"/>
    <property type="evidence" value="ECO:0007669"/>
    <property type="project" value="UniProtKB-UniPathway"/>
</dbReference>
<keyword evidence="16" id="KW-1185">Reference proteome</keyword>
<evidence type="ECO:0000256" key="9">
    <source>
        <dbReference type="PROSITE-ProRule" id="PRU00409"/>
    </source>
</evidence>
<evidence type="ECO:0000259" key="12">
    <source>
        <dbReference type="PROSITE" id="PS50979"/>
    </source>
</evidence>
<dbReference type="InterPro" id="IPR011761">
    <property type="entry name" value="ATP-grasp"/>
</dbReference>
<dbReference type="InterPro" id="IPR005481">
    <property type="entry name" value="BC-like_N"/>
</dbReference>
<evidence type="ECO:0000256" key="5">
    <source>
        <dbReference type="ARBA" id="ARBA00022741"/>
    </source>
</evidence>
<protein>
    <recommendedName>
        <fullName evidence="3">acetyl-CoA carboxylase</fullName>
        <ecNumber evidence="3">6.4.1.2</ecNumber>
    </recommendedName>
</protein>
<dbReference type="SUPFAM" id="SSF51230">
    <property type="entry name" value="Single hybrid motif"/>
    <property type="match status" value="1"/>
</dbReference>
<dbReference type="InterPro" id="IPR005479">
    <property type="entry name" value="CPAse_ATP-bd"/>
</dbReference>
<dbReference type="GO" id="GO:0046872">
    <property type="term" value="F:metal ion binding"/>
    <property type="evidence" value="ECO:0007669"/>
    <property type="project" value="InterPro"/>
</dbReference>
<dbReference type="UniPathway" id="UPA00655">
    <property type="reaction ID" value="UER00711"/>
</dbReference>
<organism evidence="15 16">
    <name type="scientific">Nocardioides daedukensis</name>
    <dbReference type="NCBI Taxonomy" id="634462"/>
    <lineage>
        <taxon>Bacteria</taxon>
        <taxon>Bacillati</taxon>
        <taxon>Actinomycetota</taxon>
        <taxon>Actinomycetes</taxon>
        <taxon>Propionibacteriales</taxon>
        <taxon>Nocardioidaceae</taxon>
        <taxon>Nocardioides</taxon>
    </lineage>
</organism>
<name>A0A7Y9UU31_9ACTN</name>
<keyword evidence="8" id="KW-0511">Multifunctional enzyme</keyword>
<dbReference type="Gene3D" id="3.40.50.20">
    <property type="match status" value="1"/>
</dbReference>
<evidence type="ECO:0000256" key="2">
    <source>
        <dbReference type="ARBA" id="ARBA00004956"/>
    </source>
</evidence>
<dbReference type="Pfam" id="PF00364">
    <property type="entry name" value="Biotin_lipoyl"/>
    <property type="match status" value="1"/>
</dbReference>
<evidence type="ECO:0000256" key="3">
    <source>
        <dbReference type="ARBA" id="ARBA00013058"/>
    </source>
</evidence>
<keyword evidence="4" id="KW-0436">Ligase</keyword>
<dbReference type="GO" id="GO:0016740">
    <property type="term" value="F:transferase activity"/>
    <property type="evidence" value="ECO:0007669"/>
    <property type="project" value="UniProtKB-KW"/>
</dbReference>
<dbReference type="Gene3D" id="2.40.50.100">
    <property type="match status" value="1"/>
</dbReference>
<dbReference type="InterPro" id="IPR016185">
    <property type="entry name" value="PreATP-grasp_dom_sf"/>
</dbReference>
<dbReference type="InterPro" id="IPR029045">
    <property type="entry name" value="ClpP/crotonase-like_dom_sf"/>
</dbReference>
<comment type="caution">
    <text evidence="15">The sequence shown here is derived from an EMBL/GenBank/DDBJ whole genome shotgun (WGS) entry which is preliminary data.</text>
</comment>
<evidence type="ECO:0000259" key="10">
    <source>
        <dbReference type="PROSITE" id="PS50968"/>
    </source>
</evidence>
<evidence type="ECO:0000313" key="15">
    <source>
        <dbReference type="EMBL" id="NYG59849.1"/>
    </source>
</evidence>
<accession>A0A7Y9UU31</accession>
<dbReference type="Pfam" id="PF02786">
    <property type="entry name" value="CPSase_L_D2"/>
    <property type="match status" value="1"/>
</dbReference>
<evidence type="ECO:0000256" key="6">
    <source>
        <dbReference type="ARBA" id="ARBA00022840"/>
    </source>
</evidence>
<dbReference type="PROSITE" id="PS50980">
    <property type="entry name" value="COA_CT_NTER"/>
    <property type="match status" value="1"/>
</dbReference>
<keyword evidence="5 9" id="KW-0547">Nucleotide-binding</keyword>
<dbReference type="CDD" id="cd06850">
    <property type="entry name" value="biotinyl_domain"/>
    <property type="match status" value="1"/>
</dbReference>
<dbReference type="Proteomes" id="UP000540656">
    <property type="component" value="Unassembled WGS sequence"/>
</dbReference>
<dbReference type="PROSITE" id="PS50979">
    <property type="entry name" value="BC"/>
    <property type="match status" value="1"/>
</dbReference>
<dbReference type="PANTHER" id="PTHR48095">
    <property type="entry name" value="PYRUVATE CARBOXYLASE SUBUNIT A"/>
    <property type="match status" value="1"/>
</dbReference>
<keyword evidence="6 9" id="KW-0067">ATP-binding</keyword>
<evidence type="ECO:0000313" key="16">
    <source>
        <dbReference type="Proteomes" id="UP000540656"/>
    </source>
</evidence>
<dbReference type="InterPro" id="IPR000089">
    <property type="entry name" value="Biotin_lipoyl"/>
</dbReference>
<dbReference type="InterPro" id="IPR011762">
    <property type="entry name" value="COA_CT_N"/>
</dbReference>
<evidence type="ECO:0000256" key="8">
    <source>
        <dbReference type="ARBA" id="ARBA00023268"/>
    </source>
</evidence>
<dbReference type="InterPro" id="IPR011053">
    <property type="entry name" value="Single_hybrid_motif"/>
</dbReference>
<dbReference type="AlphaFoldDB" id="A0A7Y9UU31"/>